<gene>
    <name evidence="1" type="ORF">GCK32_006817</name>
</gene>
<dbReference type="Proteomes" id="UP001331761">
    <property type="component" value="Unassembled WGS sequence"/>
</dbReference>
<evidence type="ECO:0000313" key="2">
    <source>
        <dbReference type="Proteomes" id="UP001331761"/>
    </source>
</evidence>
<keyword evidence="2" id="KW-1185">Reference proteome</keyword>
<sequence length="109" mass="11855">MPETIARFVDPAVLVAQMNSLNYSIGVLEKLETTMVQLNTTDFNDAFTTQYNITVDVVTPVIDDINEQQSNFSSALASSSSLHEQAALLTNKTDCFQAGLISSYCGNLV</sequence>
<reference evidence="1 2" key="1">
    <citation type="submission" date="2019-10" db="EMBL/GenBank/DDBJ databases">
        <title>Assembly and Annotation for the nematode Trichostrongylus colubriformis.</title>
        <authorList>
            <person name="Martin J."/>
        </authorList>
    </citation>
    <scope>NUCLEOTIDE SEQUENCE [LARGE SCALE GENOMIC DNA]</scope>
    <source>
        <strain evidence="1">G859</strain>
        <tissue evidence="1">Whole worm</tissue>
    </source>
</reference>
<proteinExistence type="predicted"/>
<protein>
    <submittedName>
        <fullName evidence="1">Uncharacterized protein</fullName>
    </submittedName>
</protein>
<accession>A0AAN8F0G9</accession>
<name>A0AAN8F0G9_TRICO</name>
<comment type="caution">
    <text evidence="1">The sequence shown here is derived from an EMBL/GenBank/DDBJ whole genome shotgun (WGS) entry which is preliminary data.</text>
</comment>
<organism evidence="1 2">
    <name type="scientific">Trichostrongylus colubriformis</name>
    <name type="common">Black scour worm</name>
    <dbReference type="NCBI Taxonomy" id="6319"/>
    <lineage>
        <taxon>Eukaryota</taxon>
        <taxon>Metazoa</taxon>
        <taxon>Ecdysozoa</taxon>
        <taxon>Nematoda</taxon>
        <taxon>Chromadorea</taxon>
        <taxon>Rhabditida</taxon>
        <taxon>Rhabditina</taxon>
        <taxon>Rhabditomorpha</taxon>
        <taxon>Strongyloidea</taxon>
        <taxon>Trichostrongylidae</taxon>
        <taxon>Trichostrongylus</taxon>
    </lineage>
</organism>
<dbReference type="AlphaFoldDB" id="A0AAN8F0G9"/>
<evidence type="ECO:0000313" key="1">
    <source>
        <dbReference type="EMBL" id="KAK5969772.1"/>
    </source>
</evidence>
<dbReference type="EMBL" id="WIXE01019752">
    <property type="protein sequence ID" value="KAK5969772.1"/>
    <property type="molecule type" value="Genomic_DNA"/>
</dbReference>